<reference evidence="1 2" key="1">
    <citation type="submission" date="2016-09" db="EMBL/GenBank/DDBJ databases">
        <title>Genomic analysis reveals versatility of anaerobic energy metabolism of Geosporobacter ferrireducens IRF9 of phylum Firmicutes.</title>
        <authorList>
            <person name="Kim S.-J."/>
        </authorList>
    </citation>
    <scope>NUCLEOTIDE SEQUENCE [LARGE SCALE GENOMIC DNA]</scope>
    <source>
        <strain evidence="1 2">IRF9</strain>
    </source>
</reference>
<protein>
    <recommendedName>
        <fullName evidence="3">DUF1904 domain-containing protein</fullName>
    </recommendedName>
</protein>
<evidence type="ECO:0000313" key="1">
    <source>
        <dbReference type="EMBL" id="AOT72204.1"/>
    </source>
</evidence>
<dbReference type="RefSeq" id="WP_069980519.1">
    <property type="nucleotide sequence ID" value="NZ_CP017269.1"/>
</dbReference>
<evidence type="ECO:0000313" key="2">
    <source>
        <dbReference type="Proteomes" id="UP000095743"/>
    </source>
</evidence>
<dbReference type="Gene3D" id="3.30.429.10">
    <property type="entry name" value="Macrophage Migration Inhibitory Factor"/>
    <property type="match status" value="1"/>
</dbReference>
<evidence type="ECO:0008006" key="3">
    <source>
        <dbReference type="Google" id="ProtNLM"/>
    </source>
</evidence>
<dbReference type="EMBL" id="CP017269">
    <property type="protein sequence ID" value="AOT72204.1"/>
    <property type="molecule type" value="Genomic_DNA"/>
</dbReference>
<organism evidence="1 2">
    <name type="scientific">Geosporobacter ferrireducens</name>
    <dbReference type="NCBI Taxonomy" id="1424294"/>
    <lineage>
        <taxon>Bacteria</taxon>
        <taxon>Bacillati</taxon>
        <taxon>Bacillota</taxon>
        <taxon>Clostridia</taxon>
        <taxon>Peptostreptococcales</taxon>
        <taxon>Thermotaleaceae</taxon>
        <taxon>Geosporobacter</taxon>
    </lineage>
</organism>
<dbReference type="InterPro" id="IPR015017">
    <property type="entry name" value="DUF1904"/>
</dbReference>
<proteinExistence type="predicted"/>
<dbReference type="InterPro" id="IPR014347">
    <property type="entry name" value="Tautomerase/MIF_sf"/>
</dbReference>
<dbReference type="Pfam" id="PF08921">
    <property type="entry name" value="DUF1904"/>
    <property type="match status" value="1"/>
</dbReference>
<dbReference type="STRING" id="1424294.Gferi_23265"/>
<dbReference type="Proteomes" id="UP000095743">
    <property type="component" value="Chromosome"/>
</dbReference>
<dbReference type="SUPFAM" id="SSF55331">
    <property type="entry name" value="Tautomerase/MIF"/>
    <property type="match status" value="1"/>
</dbReference>
<gene>
    <name evidence="1" type="ORF">Gferi_23265</name>
</gene>
<keyword evidence="2" id="KW-1185">Reference proteome</keyword>
<accession>A0A1D8GMS6</accession>
<name>A0A1D8GMS6_9FIRM</name>
<dbReference type="KEGG" id="gfe:Gferi_23265"/>
<dbReference type="OrthoDB" id="5587545at2"/>
<dbReference type="AlphaFoldDB" id="A0A1D8GMS6"/>
<sequence>MPQIKFRGVEIEKICRFSRSMIDELTKIIQCPRDYFTIEHIASTFIQDEEIIQGYPFVEVVWFDRGQSVQDQTAKAITKYLQQAGCDQVDIFFQPLEKRRYYENGKHF</sequence>